<name>A0ABU3N410_9SPHN</name>
<comment type="caution">
    <text evidence="2">The sequence shown here is derived from an EMBL/GenBank/DDBJ whole genome shotgun (WGS) entry which is preliminary data.</text>
</comment>
<protein>
    <submittedName>
        <fullName evidence="2">Uncharacterized protein</fullName>
    </submittedName>
</protein>
<proteinExistence type="predicted"/>
<keyword evidence="1" id="KW-0732">Signal</keyword>
<sequence length="138" mass="14394">MPIRSLPKFSALLLLLCGSAATAESTATGTLNLSLTVPLVCTVSHQSSISAAGNGYRLGELREFCNSPRGYALVVNYAPGSMKGAVVAVGEERVVLDGSGHAVISQTPGPRIRDREVFAEPGAAGFDTDRLEFNIEAS</sequence>
<reference evidence="2" key="1">
    <citation type="submission" date="2022-04" db="EMBL/GenBank/DDBJ databases">
        <title>Tomato heritable bacteria conferring resistance against bacterial wilt.</title>
        <authorList>
            <person name="Yin J."/>
        </authorList>
    </citation>
    <scope>NUCLEOTIDE SEQUENCE</scope>
    <source>
        <strain evidence="2">Cra20</strain>
    </source>
</reference>
<feature type="signal peptide" evidence="1">
    <location>
        <begin position="1"/>
        <end position="23"/>
    </location>
</feature>
<feature type="chain" id="PRO_5045056834" evidence="1">
    <location>
        <begin position="24"/>
        <end position="138"/>
    </location>
</feature>
<evidence type="ECO:0000256" key="1">
    <source>
        <dbReference type="SAM" id="SignalP"/>
    </source>
</evidence>
<gene>
    <name evidence="2" type="ORF">MZO42_11215</name>
</gene>
<organism evidence="2">
    <name type="scientific">Sphingomonas psychrotolerans</name>
    <dbReference type="NCBI Taxonomy" id="1327635"/>
    <lineage>
        <taxon>Bacteria</taxon>
        <taxon>Pseudomonadati</taxon>
        <taxon>Pseudomonadota</taxon>
        <taxon>Alphaproteobacteria</taxon>
        <taxon>Sphingomonadales</taxon>
        <taxon>Sphingomonadaceae</taxon>
        <taxon>Sphingomonas</taxon>
    </lineage>
</organism>
<dbReference type="EMBL" id="JALMLT010000002">
    <property type="protein sequence ID" value="MDT8759267.1"/>
    <property type="molecule type" value="Genomic_DNA"/>
</dbReference>
<evidence type="ECO:0000313" key="2">
    <source>
        <dbReference type="EMBL" id="MDT8759267.1"/>
    </source>
</evidence>
<accession>A0ABU3N410</accession>